<dbReference type="GO" id="GO:0000981">
    <property type="term" value="F:DNA-binding transcription factor activity, RNA polymerase II-specific"/>
    <property type="evidence" value="ECO:0007669"/>
    <property type="project" value="TreeGrafter"/>
</dbReference>
<dbReference type="AlphaFoldDB" id="A0A3R7M939"/>
<name>A0A3R7M939_PENVA</name>
<dbReference type="GO" id="GO:0030514">
    <property type="term" value="P:negative regulation of BMP signaling pathway"/>
    <property type="evidence" value="ECO:0007669"/>
    <property type="project" value="TreeGrafter"/>
</dbReference>
<dbReference type="InterPro" id="IPR023216">
    <property type="entry name" value="Tscrpt_reg_SKI_SnoN"/>
</dbReference>
<dbReference type="GO" id="GO:0005634">
    <property type="term" value="C:nucleus"/>
    <property type="evidence" value="ECO:0007669"/>
    <property type="project" value="TreeGrafter"/>
</dbReference>
<dbReference type="Proteomes" id="UP000283509">
    <property type="component" value="Unassembled WGS sequence"/>
</dbReference>
<feature type="domain" description="c-SKI SMAD4-binding" evidence="3">
    <location>
        <begin position="245"/>
        <end position="328"/>
    </location>
</feature>
<dbReference type="GO" id="GO:0000978">
    <property type="term" value="F:RNA polymerase II cis-regulatory region sequence-specific DNA binding"/>
    <property type="evidence" value="ECO:0007669"/>
    <property type="project" value="TreeGrafter"/>
</dbReference>
<dbReference type="InterPro" id="IPR009061">
    <property type="entry name" value="DNA-bd_dom_put_sf"/>
</dbReference>
<dbReference type="Pfam" id="PF08782">
    <property type="entry name" value="c-SKI_SMAD_bind"/>
    <property type="match status" value="1"/>
</dbReference>
<dbReference type="SUPFAM" id="SSF63763">
    <property type="entry name" value="SAND domain-like"/>
    <property type="match status" value="1"/>
</dbReference>
<dbReference type="GO" id="GO:0046332">
    <property type="term" value="F:SMAD binding"/>
    <property type="evidence" value="ECO:0007669"/>
    <property type="project" value="InterPro"/>
</dbReference>
<evidence type="ECO:0000313" key="5">
    <source>
        <dbReference type="Proteomes" id="UP000283509"/>
    </source>
</evidence>
<dbReference type="InterPro" id="IPR037000">
    <property type="entry name" value="Ski_DNA-bd_sf"/>
</dbReference>
<dbReference type="STRING" id="6689.A0A3R7M939"/>
<evidence type="ECO:0000313" key="4">
    <source>
        <dbReference type="EMBL" id="ROT70422.1"/>
    </source>
</evidence>
<dbReference type="GO" id="GO:0005667">
    <property type="term" value="C:transcription regulator complex"/>
    <property type="evidence" value="ECO:0007669"/>
    <property type="project" value="TreeGrafter"/>
</dbReference>
<dbReference type="GO" id="GO:0005737">
    <property type="term" value="C:cytoplasm"/>
    <property type="evidence" value="ECO:0007669"/>
    <property type="project" value="TreeGrafter"/>
</dbReference>
<dbReference type="InterPro" id="IPR014890">
    <property type="entry name" value="c-SKI_SMAD4-bd_dom"/>
</dbReference>
<dbReference type="SMART" id="SM01046">
    <property type="entry name" value="c-SKI_SMAD_bind"/>
    <property type="match status" value="1"/>
</dbReference>
<keyword evidence="2" id="KW-0472">Membrane</keyword>
<dbReference type="SUPFAM" id="SSF46955">
    <property type="entry name" value="Putative DNA-binding domain"/>
    <property type="match status" value="1"/>
</dbReference>
<comment type="caution">
    <text evidence="4">The sequence shown here is derived from an EMBL/GenBank/DDBJ whole genome shotgun (WGS) entry which is preliminary data.</text>
</comment>
<dbReference type="Gene3D" id="3.10.390.10">
    <property type="entry name" value="SAND domain-like"/>
    <property type="match status" value="1"/>
</dbReference>
<dbReference type="PANTHER" id="PTHR10005">
    <property type="entry name" value="SKI ONCOGENE-RELATED"/>
    <property type="match status" value="1"/>
</dbReference>
<reference evidence="4 5" key="2">
    <citation type="submission" date="2019-01" db="EMBL/GenBank/DDBJ databases">
        <title>The decoding of complex shrimp genome reveals the adaptation for benthos swimmer, frequently molting mechanism and breeding impact on genome.</title>
        <authorList>
            <person name="Sun Y."/>
            <person name="Gao Y."/>
            <person name="Yu Y."/>
        </authorList>
    </citation>
    <scope>NUCLEOTIDE SEQUENCE [LARGE SCALE GENOMIC DNA]</scope>
    <source>
        <tissue evidence="4">Muscle</tissue>
    </source>
</reference>
<accession>A0A3R7M939</accession>
<keyword evidence="5" id="KW-1185">Reference proteome</keyword>
<keyword evidence="2" id="KW-1133">Transmembrane helix</keyword>
<proteinExistence type="inferred from homology"/>
<keyword evidence="2" id="KW-0812">Transmembrane</keyword>
<reference evidence="4 5" key="1">
    <citation type="submission" date="2018-04" db="EMBL/GenBank/DDBJ databases">
        <authorList>
            <person name="Zhang X."/>
            <person name="Yuan J."/>
            <person name="Li F."/>
            <person name="Xiang J."/>
        </authorList>
    </citation>
    <scope>NUCLEOTIDE SEQUENCE [LARGE SCALE GENOMIC DNA]</scope>
    <source>
        <tissue evidence="4">Muscle</tissue>
    </source>
</reference>
<organism evidence="4 5">
    <name type="scientific">Penaeus vannamei</name>
    <name type="common">Whiteleg shrimp</name>
    <name type="synonym">Litopenaeus vannamei</name>
    <dbReference type="NCBI Taxonomy" id="6689"/>
    <lineage>
        <taxon>Eukaryota</taxon>
        <taxon>Metazoa</taxon>
        <taxon>Ecdysozoa</taxon>
        <taxon>Arthropoda</taxon>
        <taxon>Crustacea</taxon>
        <taxon>Multicrustacea</taxon>
        <taxon>Malacostraca</taxon>
        <taxon>Eumalacostraca</taxon>
        <taxon>Eucarida</taxon>
        <taxon>Decapoda</taxon>
        <taxon>Dendrobranchiata</taxon>
        <taxon>Penaeoidea</taxon>
        <taxon>Penaeidae</taxon>
        <taxon>Penaeus</taxon>
    </lineage>
</organism>
<evidence type="ECO:0000256" key="1">
    <source>
        <dbReference type="ARBA" id="ARBA00009513"/>
    </source>
</evidence>
<dbReference type="PANTHER" id="PTHR10005:SF25">
    <property type="entry name" value="SNO ONCOGENE, ISOFORM B"/>
    <property type="match status" value="1"/>
</dbReference>
<dbReference type="InterPro" id="IPR003380">
    <property type="entry name" value="SKI/SNO/DAC"/>
</dbReference>
<evidence type="ECO:0000256" key="2">
    <source>
        <dbReference type="SAM" id="Phobius"/>
    </source>
</evidence>
<feature type="transmembrane region" description="Helical" evidence="2">
    <location>
        <begin position="491"/>
        <end position="512"/>
    </location>
</feature>
<dbReference type="InterPro" id="IPR010919">
    <property type="entry name" value="SAND-like_dom_sf"/>
</dbReference>
<dbReference type="FunFam" id="3.10.260.20:FF:000002">
    <property type="entry name" value="SKI-like oncogene a"/>
    <property type="match status" value="1"/>
</dbReference>
<protein>
    <submittedName>
        <fullName evidence="4">Putative ski oncogene-like</fullName>
    </submittedName>
</protein>
<dbReference type="Pfam" id="PF02437">
    <property type="entry name" value="Ski_Sno_DHD"/>
    <property type="match status" value="1"/>
</dbReference>
<dbReference type="OrthoDB" id="3938623at2759"/>
<dbReference type="CDD" id="cd21079">
    <property type="entry name" value="DHD_Ski_Sno"/>
    <property type="match status" value="1"/>
</dbReference>
<evidence type="ECO:0000259" key="3">
    <source>
        <dbReference type="SMART" id="SM01046"/>
    </source>
</evidence>
<gene>
    <name evidence="4" type="ORF">C7M84_011305</name>
</gene>
<feature type="transmembrane region" description="Helical" evidence="2">
    <location>
        <begin position="459"/>
        <end position="479"/>
    </location>
</feature>
<sequence length="528" mass="58127">MATQDYTPHLKRVLRSYQSTAMTSLHGPGTIYLNVAGGRGVSDKVTDFGEDNIKSFKQCIKLYEDSLKNKVEDSPRRCAADDAAECRRGPAPSAGFGGSWVEPGVFLAPAPFPPQPWPVLAAADKGSPGSSRGCEETLLDGEPIACFNVGGERRLCLPQILNTVLREFSLWQINNVCDELRIFCSRSTPSQLDALRVAGVLPHTATSCGLITHTDAQRLTQALLYAHPSRSPAPAPAQSQQASPQLRVYHTCFGKCKGLVWDDLYASASAACIECEECHGLFPPARFVCHAHRSLENQTIHWGFDAENWRTYLLLVPLKALALKAEEQVRPGGPTQAQTGKPHCRGVPQAAKARAAFPGRLLLLGRPRPRLRRRLRVRRLWKVAIAPDEAGKNTSPARHARLHRDFAERNVRRGCSRRCPPLARDQRLRRGLRQLPAGDVIEISEAYLRPETLARRRKSALTLPVSFFSSLLLCLLPGFPPSLLSPPDSLLSSLLISFLRLCSILCLLSLLISHLSLPPDFPPYTSSS</sequence>
<dbReference type="Gene3D" id="3.10.260.20">
    <property type="entry name" value="Ski"/>
    <property type="match status" value="1"/>
</dbReference>
<dbReference type="EMBL" id="QCYY01002430">
    <property type="protein sequence ID" value="ROT70422.1"/>
    <property type="molecule type" value="Genomic_DNA"/>
</dbReference>
<comment type="similarity">
    <text evidence="1">Belongs to the SKI family.</text>
</comment>